<feature type="region of interest" description="Disordered" evidence="1">
    <location>
        <begin position="29"/>
        <end position="71"/>
    </location>
</feature>
<dbReference type="EMBL" id="KN716681">
    <property type="protein sequence ID" value="KJH42308.1"/>
    <property type="molecule type" value="Genomic_DNA"/>
</dbReference>
<evidence type="ECO:0000313" key="2">
    <source>
        <dbReference type="EMBL" id="KJH42308.1"/>
    </source>
</evidence>
<feature type="compositionally biased region" description="Basic and acidic residues" evidence="1">
    <location>
        <begin position="55"/>
        <end position="71"/>
    </location>
</feature>
<organism evidence="2 3">
    <name type="scientific">Dictyocaulus viviparus</name>
    <name type="common">Bovine lungworm</name>
    <dbReference type="NCBI Taxonomy" id="29172"/>
    <lineage>
        <taxon>Eukaryota</taxon>
        <taxon>Metazoa</taxon>
        <taxon>Ecdysozoa</taxon>
        <taxon>Nematoda</taxon>
        <taxon>Chromadorea</taxon>
        <taxon>Rhabditida</taxon>
        <taxon>Rhabditina</taxon>
        <taxon>Rhabditomorpha</taxon>
        <taxon>Strongyloidea</taxon>
        <taxon>Metastrongylidae</taxon>
        <taxon>Dictyocaulus</taxon>
    </lineage>
</organism>
<reference evidence="3" key="2">
    <citation type="journal article" date="2016" name="Sci. Rep.">
        <title>Dictyocaulus viviparus genome, variome and transcriptome elucidate lungworm biology and support future intervention.</title>
        <authorList>
            <person name="McNulty S.N."/>
            <person name="Strube C."/>
            <person name="Rosa B.A."/>
            <person name="Martin J.C."/>
            <person name="Tyagi R."/>
            <person name="Choi Y.J."/>
            <person name="Wang Q."/>
            <person name="Hallsworth Pepin K."/>
            <person name="Zhang X."/>
            <person name="Ozersky P."/>
            <person name="Wilson R.K."/>
            <person name="Sternberg P.W."/>
            <person name="Gasser R.B."/>
            <person name="Mitreva M."/>
        </authorList>
    </citation>
    <scope>NUCLEOTIDE SEQUENCE [LARGE SCALE GENOMIC DNA]</scope>
    <source>
        <strain evidence="3">HannoverDv2000</strain>
    </source>
</reference>
<gene>
    <name evidence="2" type="ORF">DICVIV_11705</name>
</gene>
<proteinExistence type="predicted"/>
<dbReference type="AlphaFoldDB" id="A0A0D8XCI8"/>
<evidence type="ECO:0000313" key="3">
    <source>
        <dbReference type="Proteomes" id="UP000053766"/>
    </source>
</evidence>
<name>A0A0D8XCI8_DICVI</name>
<reference evidence="2 3" key="1">
    <citation type="submission" date="2013-11" db="EMBL/GenBank/DDBJ databases">
        <title>Draft genome of the bovine lungworm Dictyocaulus viviparus.</title>
        <authorList>
            <person name="Mitreva M."/>
        </authorList>
    </citation>
    <scope>NUCLEOTIDE SEQUENCE [LARGE SCALE GENOMIC DNA]</scope>
    <source>
        <strain evidence="2 3">HannoverDv2000</strain>
    </source>
</reference>
<keyword evidence="3" id="KW-1185">Reference proteome</keyword>
<evidence type="ECO:0000256" key="1">
    <source>
        <dbReference type="SAM" id="MobiDB-lite"/>
    </source>
</evidence>
<protein>
    <submittedName>
        <fullName evidence="2">Uncharacterized protein</fullName>
    </submittedName>
</protein>
<dbReference type="Proteomes" id="UP000053766">
    <property type="component" value="Unassembled WGS sequence"/>
</dbReference>
<accession>A0A0D8XCI8</accession>
<sequence>MYSAKKMWSGYSQIGKSECFFSMDATIPLSSSDSGKGKTHGTKSDDGRSASPEKVNAKVDSRQIEVVEDHD</sequence>